<protein>
    <submittedName>
        <fullName evidence="1">Phage protein (Predicted DNA packaging)</fullName>
    </submittedName>
</protein>
<dbReference type="Proteomes" id="UP001232245">
    <property type="component" value="Unassembled WGS sequence"/>
</dbReference>
<evidence type="ECO:0000313" key="2">
    <source>
        <dbReference type="Proteomes" id="UP001232245"/>
    </source>
</evidence>
<sequence>MLTLEDFPELKTALRIDGSEDDKVLALLLKSAKIDLKIAGVPEEKITEETIDLYKRAIILYLGFDYEYEERKIAKLERAYQRILLQLRAEITNE</sequence>
<organism evidence="1 2">
    <name type="scientific">Metabacillus niabensis</name>
    <dbReference type="NCBI Taxonomy" id="324854"/>
    <lineage>
        <taxon>Bacteria</taxon>
        <taxon>Bacillati</taxon>
        <taxon>Bacillota</taxon>
        <taxon>Bacilli</taxon>
        <taxon>Bacillales</taxon>
        <taxon>Bacillaceae</taxon>
        <taxon>Metabacillus</taxon>
    </lineage>
</organism>
<comment type="caution">
    <text evidence="1">The sequence shown here is derived from an EMBL/GenBank/DDBJ whole genome shotgun (WGS) entry which is preliminary data.</text>
</comment>
<proteinExistence type="predicted"/>
<reference evidence="1 2" key="1">
    <citation type="submission" date="2023-07" db="EMBL/GenBank/DDBJ databases">
        <title>Genomic Encyclopedia of Type Strains, Phase IV (KMG-IV): sequencing the most valuable type-strain genomes for metagenomic binning, comparative biology and taxonomic classification.</title>
        <authorList>
            <person name="Goeker M."/>
        </authorList>
    </citation>
    <scope>NUCLEOTIDE SEQUENCE [LARGE SCALE GENOMIC DNA]</scope>
    <source>
        <strain evidence="1 2">DSM 17723</strain>
    </source>
</reference>
<dbReference type="RefSeq" id="WP_174879929.1">
    <property type="nucleotide sequence ID" value="NZ_CADEPK010000080.1"/>
</dbReference>
<dbReference type="InterPro" id="IPR006450">
    <property type="entry name" value="Phage_HK97_gp6-like"/>
</dbReference>
<gene>
    <name evidence="1" type="ORF">J2S02_004799</name>
</gene>
<evidence type="ECO:0000313" key="1">
    <source>
        <dbReference type="EMBL" id="MDQ0228416.1"/>
    </source>
</evidence>
<dbReference type="CDD" id="cd08054">
    <property type="entry name" value="gp6"/>
    <property type="match status" value="1"/>
</dbReference>
<dbReference type="NCBIfam" id="TIGR01560">
    <property type="entry name" value="put_DNA_pack"/>
    <property type="match status" value="1"/>
</dbReference>
<name>A0ABT9Z828_9BACI</name>
<dbReference type="EMBL" id="JAUSTZ010000021">
    <property type="protein sequence ID" value="MDQ0228416.1"/>
    <property type="molecule type" value="Genomic_DNA"/>
</dbReference>
<accession>A0ABT9Z828</accession>
<keyword evidence="2" id="KW-1185">Reference proteome</keyword>